<reference evidence="1" key="1">
    <citation type="submission" date="2022-03" db="EMBL/GenBank/DDBJ databases">
        <authorList>
            <person name="Brunel B."/>
        </authorList>
    </citation>
    <scope>NUCLEOTIDE SEQUENCE</scope>
    <source>
        <strain evidence="1">STM4922sample</strain>
    </source>
</reference>
<organism evidence="1 2">
    <name type="scientific">Mesorhizobium ventifaucium</name>
    <dbReference type="NCBI Taxonomy" id="666020"/>
    <lineage>
        <taxon>Bacteria</taxon>
        <taxon>Pseudomonadati</taxon>
        <taxon>Pseudomonadota</taxon>
        <taxon>Alphaproteobacteria</taxon>
        <taxon>Hyphomicrobiales</taxon>
        <taxon>Phyllobacteriaceae</taxon>
        <taxon>Mesorhizobium</taxon>
    </lineage>
</organism>
<evidence type="ECO:0000313" key="1">
    <source>
        <dbReference type="EMBL" id="CAH2395390.1"/>
    </source>
</evidence>
<sequence length="74" mass="8661">MRSELKVTVMATRESDRGFRELVRSEDNRRRLRKRLGLEGDQTLSPRLAALALKLQKELERREQEVADENPQSP</sequence>
<proteinExistence type="predicted"/>
<dbReference type="Proteomes" id="UP001152604">
    <property type="component" value="Unassembled WGS sequence"/>
</dbReference>
<comment type="caution">
    <text evidence="1">The sequence shown here is derived from an EMBL/GenBank/DDBJ whole genome shotgun (WGS) entry which is preliminary data.</text>
</comment>
<gene>
    <name evidence="1" type="ORF">MES4922_120136</name>
</gene>
<name>A0ABM9DFN9_9HYPH</name>
<accession>A0ABM9DFN9</accession>
<dbReference type="EMBL" id="CAKXZS010000004">
    <property type="protein sequence ID" value="CAH2395390.1"/>
    <property type="molecule type" value="Genomic_DNA"/>
</dbReference>
<protein>
    <submittedName>
        <fullName evidence="1">Uncharacterized protein</fullName>
    </submittedName>
</protein>
<evidence type="ECO:0000313" key="2">
    <source>
        <dbReference type="Proteomes" id="UP001152604"/>
    </source>
</evidence>
<keyword evidence="2" id="KW-1185">Reference proteome</keyword>